<comment type="caution">
    <text evidence="3">The sequence shown here is derived from an EMBL/GenBank/DDBJ whole genome shotgun (WGS) entry which is preliminary data.</text>
</comment>
<evidence type="ECO:0000256" key="1">
    <source>
        <dbReference type="ARBA" id="ARBA00023118"/>
    </source>
</evidence>
<protein>
    <submittedName>
        <fullName evidence="3">Type I-B CRISPR-associated protein Cas7/Cst2/DevR</fullName>
    </submittedName>
</protein>
<dbReference type="Pfam" id="PF01905">
    <property type="entry name" value="DevR"/>
    <property type="match status" value="1"/>
</dbReference>
<proteinExistence type="predicted"/>
<sequence>MRENNLSHITITIIFEGSALNRDEKVGGNILSIKKLKKGNKVVSFIGKPAIRHYLFETLVKAHGWSPSAVRVQDDVVQFDITKDDILTSHELDAFGYMYTIGKQVSITRKAPVGITKAIGLDPYEGDMAFYANHDLVNRGIKQGLDATPNPYNKEEHYSFYKVSFTIDVDILGKDEWIVNKEPEFDGNVLKITLSENKEKNTVIEKVISYVKKSDDNRYELENGVIKIEKLKGEKYKIIFQLNEKEKKERIIQILEAIKDGLYAQSSNEQNTIIPLFLIAGKVKVPSPVFHPYIEIVPLDNISYKVIGINDALNNSWLEEVFIMDSQKIKADKDKLAKEVKHDWNEFLGSLGLTSSTSEKGGDN</sequence>
<dbReference type="AlphaFoldDB" id="A0A7C3RGU4"/>
<name>A0A7C3RGU4_DICTH</name>
<dbReference type="GO" id="GO:0051607">
    <property type="term" value="P:defense response to virus"/>
    <property type="evidence" value="ECO:0007669"/>
    <property type="project" value="UniProtKB-KW"/>
</dbReference>
<organism evidence="3">
    <name type="scientific">Dictyoglomus thermophilum</name>
    <dbReference type="NCBI Taxonomy" id="14"/>
    <lineage>
        <taxon>Bacteria</taxon>
        <taxon>Pseudomonadati</taxon>
        <taxon>Dictyoglomota</taxon>
        <taxon>Dictyoglomia</taxon>
        <taxon>Dictyoglomales</taxon>
        <taxon>Dictyoglomaceae</taxon>
        <taxon>Dictyoglomus</taxon>
    </lineage>
</organism>
<dbReference type="InterPro" id="IPR010154">
    <property type="entry name" value="CRISPR-assoc_Cas7/Cst2/DevR"/>
</dbReference>
<accession>A0A7C3RGU4</accession>
<dbReference type="InterPro" id="IPR013414">
    <property type="entry name" value="Cas7/Cst2/DevR_sub_I-B/Tneap"/>
</dbReference>
<dbReference type="EMBL" id="DTIN01000001">
    <property type="protein sequence ID" value="HFX12538.1"/>
    <property type="molecule type" value="Genomic_DNA"/>
</dbReference>
<gene>
    <name evidence="3" type="primary">cas7i</name>
    <name evidence="3" type="ORF">ENW00_00020</name>
</gene>
<dbReference type="NCBIfam" id="TIGR01875">
    <property type="entry name" value="cas_MJ0381"/>
    <property type="match status" value="1"/>
</dbReference>
<keyword evidence="1" id="KW-0051">Antiviral defense</keyword>
<comment type="function">
    <text evidence="2">CRISPR (clustered regularly interspaced short palindromic repeat) is an adaptive immune system that provides protection against mobile genetic elements (viruses, transposable elements and conjugative plasmids). CRISPR clusters contain spacers, sequences complementary to antecedent mobile elements, and target invading nucleic acids. CRISPR clusters are transcribed and processed into CRISPR RNA (crRNA).</text>
</comment>
<dbReference type="NCBIfam" id="TIGR02585">
    <property type="entry name" value="cas_Cst2_DevR"/>
    <property type="match status" value="1"/>
</dbReference>
<reference evidence="3" key="1">
    <citation type="journal article" date="2020" name="mSystems">
        <title>Genome- and Community-Level Interaction Insights into Carbon Utilization and Element Cycling Functions of Hydrothermarchaeota in Hydrothermal Sediment.</title>
        <authorList>
            <person name="Zhou Z."/>
            <person name="Liu Y."/>
            <person name="Xu W."/>
            <person name="Pan J."/>
            <person name="Luo Z.H."/>
            <person name="Li M."/>
        </authorList>
    </citation>
    <scope>NUCLEOTIDE SEQUENCE [LARGE SCALE GENOMIC DNA]</scope>
    <source>
        <strain evidence="3">SpSt-81</strain>
    </source>
</reference>
<evidence type="ECO:0000256" key="2">
    <source>
        <dbReference type="ARBA" id="ARBA00025626"/>
    </source>
</evidence>
<evidence type="ECO:0000313" key="3">
    <source>
        <dbReference type="EMBL" id="HFX12538.1"/>
    </source>
</evidence>